<dbReference type="EMBL" id="BTGU01000764">
    <property type="protein sequence ID" value="GMN69072.1"/>
    <property type="molecule type" value="Genomic_DNA"/>
</dbReference>
<organism evidence="1 2">
    <name type="scientific">Ficus carica</name>
    <name type="common">Common fig</name>
    <dbReference type="NCBI Taxonomy" id="3494"/>
    <lineage>
        <taxon>Eukaryota</taxon>
        <taxon>Viridiplantae</taxon>
        <taxon>Streptophyta</taxon>
        <taxon>Embryophyta</taxon>
        <taxon>Tracheophyta</taxon>
        <taxon>Spermatophyta</taxon>
        <taxon>Magnoliopsida</taxon>
        <taxon>eudicotyledons</taxon>
        <taxon>Gunneridae</taxon>
        <taxon>Pentapetalae</taxon>
        <taxon>rosids</taxon>
        <taxon>fabids</taxon>
        <taxon>Rosales</taxon>
        <taxon>Moraceae</taxon>
        <taxon>Ficeae</taxon>
        <taxon>Ficus</taxon>
    </lineage>
</organism>
<keyword evidence="2" id="KW-1185">Reference proteome</keyword>
<dbReference type="AlphaFoldDB" id="A0AA88E6R4"/>
<reference evidence="1" key="1">
    <citation type="submission" date="2023-07" db="EMBL/GenBank/DDBJ databases">
        <title>draft genome sequence of fig (Ficus carica).</title>
        <authorList>
            <person name="Takahashi T."/>
            <person name="Nishimura K."/>
        </authorList>
    </citation>
    <scope>NUCLEOTIDE SEQUENCE</scope>
</reference>
<name>A0AA88E6R4_FICCA</name>
<dbReference type="Proteomes" id="UP001187192">
    <property type="component" value="Unassembled WGS sequence"/>
</dbReference>
<sequence length="115" mass="13071">MLDRVSVVDFKSQVKIEFYDPVKVEIQTKTEDDTGCFMTWIEVGVEFGVSLGTWVGVGIWDGVGFRDQGRVSRRRLRPDLGLGQSWISIPGSGFRTQSRVRFQVPKPNLEFSKET</sequence>
<protein>
    <submittedName>
        <fullName evidence="1">Uncharacterized protein</fullName>
    </submittedName>
</protein>
<comment type="caution">
    <text evidence="1">The sequence shown here is derived from an EMBL/GenBank/DDBJ whole genome shotgun (WGS) entry which is preliminary data.</text>
</comment>
<accession>A0AA88E6R4</accession>
<evidence type="ECO:0000313" key="1">
    <source>
        <dbReference type="EMBL" id="GMN69072.1"/>
    </source>
</evidence>
<proteinExistence type="predicted"/>
<evidence type="ECO:0000313" key="2">
    <source>
        <dbReference type="Proteomes" id="UP001187192"/>
    </source>
</evidence>
<gene>
    <name evidence="1" type="ORF">TIFTF001_038125</name>
</gene>
<dbReference type="Gramene" id="FCD_00017728-RA">
    <property type="protein sequence ID" value="FCD_00017728-RA:cds"/>
    <property type="gene ID" value="FCD_00017728"/>
</dbReference>